<dbReference type="Proteomes" id="UP000041356">
    <property type="component" value="Unassembled WGS sequence"/>
</dbReference>
<sequence>MTHSHDNITVGCITLVYSRNHRGWITPYNEVIKNPFIAQRTAERINSNLKLSLAANGLAA</sequence>
<accession>A0A9P1PXJ4</accession>
<comment type="caution">
    <text evidence="1">The sequence shown here is derived from an EMBL/GenBank/DDBJ whole genome shotgun (WGS) entry which is preliminary data.</text>
</comment>
<protein>
    <submittedName>
        <fullName evidence="1">Protein of uncharacterized function (DUF1317)</fullName>
    </submittedName>
</protein>
<dbReference type="AlphaFoldDB" id="A0A9P1PXJ4"/>
<reference evidence="1 2" key="1">
    <citation type="submission" date="2015-03" db="EMBL/GenBank/DDBJ databases">
        <authorList>
            <consortium name="Pathogen Informatics"/>
            <person name="Murphy D."/>
        </authorList>
    </citation>
    <scope>NUCLEOTIDE SEQUENCE [LARGE SCALE GENOMIC DNA]</scope>
    <source>
        <strain evidence="1 2">IP27818</strain>
    </source>
</reference>
<dbReference type="EMBL" id="CPZF01000009">
    <property type="protein sequence ID" value="CNG11183.1"/>
    <property type="molecule type" value="Genomic_DNA"/>
</dbReference>
<dbReference type="Pfam" id="PF07026">
    <property type="entry name" value="DUF1317"/>
    <property type="match status" value="1"/>
</dbReference>
<proteinExistence type="predicted"/>
<evidence type="ECO:0000313" key="2">
    <source>
        <dbReference type="Proteomes" id="UP000041356"/>
    </source>
</evidence>
<dbReference type="RefSeq" id="WP_050131796.1">
    <property type="nucleotide sequence ID" value="NZ_CPZF01000009.1"/>
</dbReference>
<organism evidence="1 2">
    <name type="scientific">Yersinia enterocolitica</name>
    <dbReference type="NCBI Taxonomy" id="630"/>
    <lineage>
        <taxon>Bacteria</taxon>
        <taxon>Pseudomonadati</taxon>
        <taxon>Pseudomonadota</taxon>
        <taxon>Gammaproteobacteria</taxon>
        <taxon>Enterobacterales</taxon>
        <taxon>Yersiniaceae</taxon>
        <taxon>Yersinia</taxon>
    </lineage>
</organism>
<name>A0A9P1PXJ4_YEREN</name>
<evidence type="ECO:0000313" key="1">
    <source>
        <dbReference type="EMBL" id="CNG11183.1"/>
    </source>
</evidence>
<dbReference type="InterPro" id="IPR009750">
    <property type="entry name" value="DUF1317"/>
</dbReference>
<gene>
    <name evidence="1" type="ORF">ERS137939_03266</name>
</gene>